<evidence type="ECO:0000313" key="1">
    <source>
        <dbReference type="EMBL" id="KAF2400858.1"/>
    </source>
</evidence>
<accession>A0A6G1HXS8</accession>
<dbReference type="AlphaFoldDB" id="A0A6G1HXS8"/>
<evidence type="ECO:0000313" key="2">
    <source>
        <dbReference type="Proteomes" id="UP000799640"/>
    </source>
</evidence>
<dbReference type="Proteomes" id="UP000799640">
    <property type="component" value="Unassembled WGS sequence"/>
</dbReference>
<name>A0A6G1HXS8_9PEZI</name>
<organism evidence="1 2">
    <name type="scientific">Trichodelitschia bisporula</name>
    <dbReference type="NCBI Taxonomy" id="703511"/>
    <lineage>
        <taxon>Eukaryota</taxon>
        <taxon>Fungi</taxon>
        <taxon>Dikarya</taxon>
        <taxon>Ascomycota</taxon>
        <taxon>Pezizomycotina</taxon>
        <taxon>Dothideomycetes</taxon>
        <taxon>Dothideomycetes incertae sedis</taxon>
        <taxon>Phaeotrichales</taxon>
        <taxon>Phaeotrichaceae</taxon>
        <taxon>Trichodelitschia</taxon>
    </lineage>
</organism>
<dbReference type="EMBL" id="ML996694">
    <property type="protein sequence ID" value="KAF2400858.1"/>
    <property type="molecule type" value="Genomic_DNA"/>
</dbReference>
<sequence>MGEEKSALSIMIAKACNRRIHRFPPLPPTGSRTCLQLLHRSFQTPRRSRNTARGRHCDRACARGNRPDHYEVVALDLIVLNRNPGSEHYKQLIFAFKKLHGVTVSETDVIVVKASEDRLISSFSPSQNSPIGGLMDHFEGVTRDICLSIAPELENNWVSGGGLCI</sequence>
<gene>
    <name evidence="1" type="ORF">EJ06DRAFT_410233</name>
</gene>
<protein>
    <submittedName>
        <fullName evidence="1">Uncharacterized protein</fullName>
    </submittedName>
</protein>
<keyword evidence="2" id="KW-1185">Reference proteome</keyword>
<proteinExistence type="predicted"/>
<reference evidence="1" key="1">
    <citation type="journal article" date="2020" name="Stud. Mycol.">
        <title>101 Dothideomycetes genomes: a test case for predicting lifestyles and emergence of pathogens.</title>
        <authorList>
            <person name="Haridas S."/>
            <person name="Albert R."/>
            <person name="Binder M."/>
            <person name="Bloem J."/>
            <person name="Labutti K."/>
            <person name="Salamov A."/>
            <person name="Andreopoulos B."/>
            <person name="Baker S."/>
            <person name="Barry K."/>
            <person name="Bills G."/>
            <person name="Bluhm B."/>
            <person name="Cannon C."/>
            <person name="Castanera R."/>
            <person name="Culley D."/>
            <person name="Daum C."/>
            <person name="Ezra D."/>
            <person name="Gonzalez J."/>
            <person name="Henrissat B."/>
            <person name="Kuo A."/>
            <person name="Liang C."/>
            <person name="Lipzen A."/>
            <person name="Lutzoni F."/>
            <person name="Magnuson J."/>
            <person name="Mondo S."/>
            <person name="Nolan M."/>
            <person name="Ohm R."/>
            <person name="Pangilinan J."/>
            <person name="Park H.-J."/>
            <person name="Ramirez L."/>
            <person name="Alfaro M."/>
            <person name="Sun H."/>
            <person name="Tritt A."/>
            <person name="Yoshinaga Y."/>
            <person name="Zwiers L.-H."/>
            <person name="Turgeon B."/>
            <person name="Goodwin S."/>
            <person name="Spatafora J."/>
            <person name="Crous P."/>
            <person name="Grigoriev I."/>
        </authorList>
    </citation>
    <scope>NUCLEOTIDE SEQUENCE</scope>
    <source>
        <strain evidence="1">CBS 262.69</strain>
    </source>
</reference>